<feature type="domain" description="AB hydrolase-1" evidence="2">
    <location>
        <begin position="152"/>
        <end position="366"/>
    </location>
</feature>
<dbReference type="OrthoDB" id="249703at2759"/>
<dbReference type="SUPFAM" id="SSF53474">
    <property type="entry name" value="alpha/beta-Hydrolases"/>
    <property type="match status" value="1"/>
</dbReference>
<dbReference type="EMBL" id="LSBJ02000002">
    <property type="protein sequence ID" value="OAQ70407.1"/>
    <property type="molecule type" value="Genomic_DNA"/>
</dbReference>
<dbReference type="InterPro" id="IPR000073">
    <property type="entry name" value="AB_hydrolase_1"/>
</dbReference>
<evidence type="ECO:0000256" key="1">
    <source>
        <dbReference type="ARBA" id="ARBA00038115"/>
    </source>
</evidence>
<gene>
    <name evidence="3" type="ORF">VFPPC_02884</name>
</gene>
<dbReference type="InterPro" id="IPR029058">
    <property type="entry name" value="AB_hydrolase_fold"/>
</dbReference>
<dbReference type="Gene3D" id="3.40.50.1820">
    <property type="entry name" value="alpha/beta hydrolase"/>
    <property type="match status" value="1"/>
</dbReference>
<evidence type="ECO:0000259" key="2">
    <source>
        <dbReference type="Pfam" id="PF12697"/>
    </source>
</evidence>
<evidence type="ECO:0000313" key="4">
    <source>
        <dbReference type="Proteomes" id="UP000078397"/>
    </source>
</evidence>
<keyword evidence="4" id="KW-1185">Reference proteome</keyword>
<proteinExistence type="inferred from homology"/>
<dbReference type="RefSeq" id="XP_018146944.1">
    <property type="nucleotide sequence ID" value="XM_018282464.1"/>
</dbReference>
<dbReference type="KEGG" id="pchm:VFPPC_02884"/>
<dbReference type="InterPro" id="IPR050261">
    <property type="entry name" value="FrsA_esterase"/>
</dbReference>
<comment type="similarity">
    <text evidence="1">Belongs to the AB hydrolase superfamily. FUS2 hydrolase family.</text>
</comment>
<evidence type="ECO:0000313" key="3">
    <source>
        <dbReference type="EMBL" id="OAQ70407.1"/>
    </source>
</evidence>
<reference evidence="3 4" key="1">
    <citation type="journal article" date="2016" name="PLoS Pathog.">
        <title>Biosynthesis of antibiotic leucinostatins in bio-control fungus Purpureocillium lilacinum and their inhibition on phytophthora revealed by genome mining.</title>
        <authorList>
            <person name="Wang G."/>
            <person name="Liu Z."/>
            <person name="Lin R."/>
            <person name="Li E."/>
            <person name="Mao Z."/>
            <person name="Ling J."/>
            <person name="Yang Y."/>
            <person name="Yin W.B."/>
            <person name="Xie B."/>
        </authorList>
    </citation>
    <scope>NUCLEOTIDE SEQUENCE [LARGE SCALE GENOMIC DNA]</scope>
    <source>
        <strain evidence="3">170</strain>
    </source>
</reference>
<dbReference type="Proteomes" id="UP000078397">
    <property type="component" value="Unassembled WGS sequence"/>
</dbReference>
<dbReference type="STRING" id="1380566.A0A179FYE3"/>
<name>A0A179FYE3_METCM</name>
<protein>
    <submittedName>
        <fullName evidence="3">Alpha/beta-hydrolase</fullName>
    </submittedName>
</protein>
<dbReference type="PANTHER" id="PTHR22946:SF12">
    <property type="entry name" value="CONIDIAL PIGMENT BIOSYNTHESIS PROTEIN AYG1 (AFU_ORTHOLOGUE AFUA_2G17550)"/>
    <property type="match status" value="1"/>
</dbReference>
<dbReference type="PANTHER" id="PTHR22946">
    <property type="entry name" value="DIENELACTONE HYDROLASE DOMAIN-CONTAINING PROTEIN-RELATED"/>
    <property type="match status" value="1"/>
</dbReference>
<dbReference type="Pfam" id="PF12697">
    <property type="entry name" value="Abhydrolase_6"/>
    <property type="match status" value="1"/>
</dbReference>
<organism evidence="3 4">
    <name type="scientific">Pochonia chlamydosporia 170</name>
    <dbReference type="NCBI Taxonomy" id="1380566"/>
    <lineage>
        <taxon>Eukaryota</taxon>
        <taxon>Fungi</taxon>
        <taxon>Dikarya</taxon>
        <taxon>Ascomycota</taxon>
        <taxon>Pezizomycotina</taxon>
        <taxon>Sordariomycetes</taxon>
        <taxon>Hypocreomycetidae</taxon>
        <taxon>Hypocreales</taxon>
        <taxon>Clavicipitaceae</taxon>
        <taxon>Pochonia</taxon>
    </lineage>
</organism>
<accession>A0A179FYE3</accession>
<dbReference type="GO" id="GO:0016787">
    <property type="term" value="F:hydrolase activity"/>
    <property type="evidence" value="ECO:0007669"/>
    <property type="project" value="UniProtKB-KW"/>
</dbReference>
<dbReference type="GeneID" id="28846458"/>
<sequence>MKIFHNDPIFDGQLLRILSATYEQGSDITEAHSTTTRITPHDTESWYKEWNKTATRIEQVAAAALAKHHSQTAHEAFLRASMYHRASGQFFIGNPDDKRTRAAFKNCETCFIEAMKLSTHHECERVSIPYKDTALPGYFLRPRTARRCVTLIINGGYDSTKEECFFFSGAAALRRGFNVLLFDGPGQGLALVEQNLITTHKWESVITPVVDYLYTRSDVDKSKIAAMGISLGGYQVPRAATKEKRLAAIIADPGQVDIGKRARARLPLPETWRRVFPKDTSWAVVSLVSTILARMSADPSNGWTMRRIKHVHGLDNIVDMFEEMDKFKLNPAEITCPCFVSCAENDELASDSWEFYERLGAQEKRFVRYKAADGGGEHCEAGNRSLFNGDCLDWLEELWS</sequence>
<comment type="caution">
    <text evidence="3">The sequence shown here is derived from an EMBL/GenBank/DDBJ whole genome shotgun (WGS) entry which is preliminary data.</text>
</comment>
<dbReference type="AlphaFoldDB" id="A0A179FYE3"/>
<dbReference type="Gene3D" id="1.20.1440.110">
    <property type="entry name" value="acylaminoacyl peptidase"/>
    <property type="match status" value="1"/>
</dbReference>